<protein>
    <submittedName>
        <fullName evidence="1">Peptidase C60 sortase A and B</fullName>
    </submittedName>
</protein>
<gene>
    <name evidence="1" type="ORF">LMUR_13439</name>
</gene>
<evidence type="ECO:0000313" key="2">
    <source>
        <dbReference type="Proteomes" id="UP000019251"/>
    </source>
</evidence>
<dbReference type="RefSeq" id="WP_052009281.1">
    <property type="nucleotide sequence ID" value="NZ_AODG01000018.1"/>
</dbReference>
<proteinExistence type="predicted"/>
<dbReference type="AlphaFoldDB" id="A0A829R2J1"/>
<organism evidence="1 2">
    <name type="scientific">Listeria grayi FSL F6-1183</name>
    <dbReference type="NCBI Taxonomy" id="1265827"/>
    <lineage>
        <taxon>Bacteria</taxon>
        <taxon>Bacillati</taxon>
        <taxon>Bacillota</taxon>
        <taxon>Bacilli</taxon>
        <taxon>Bacillales</taxon>
        <taxon>Listeriaceae</taxon>
        <taxon>Listeria</taxon>
    </lineage>
</organism>
<reference evidence="1 2" key="1">
    <citation type="submission" date="2012-12" db="EMBL/GenBank/DDBJ databases">
        <title>Novel taxa of Listeriaceae from agricultural environments in the United States.</title>
        <authorList>
            <person name="den Bakker H.C."/>
            <person name="Allred A."/>
            <person name="Warchocki S."/>
            <person name="Wright E.M."/>
            <person name="Burrell A."/>
            <person name="Nightingale K.K."/>
            <person name="Kephart D."/>
            <person name="Wiedmann M."/>
        </authorList>
    </citation>
    <scope>NUCLEOTIDE SEQUENCE [LARGE SCALE GENOMIC DNA]</scope>
    <source>
        <strain evidence="1 2">FSL F6-1183</strain>
    </source>
</reference>
<comment type="caution">
    <text evidence="1">The sequence shown here is derived from an EMBL/GenBank/DDBJ whole genome shotgun (WGS) entry which is preliminary data.</text>
</comment>
<evidence type="ECO:0000313" key="1">
    <source>
        <dbReference type="EMBL" id="EUJ26210.1"/>
    </source>
</evidence>
<dbReference type="Proteomes" id="UP000019251">
    <property type="component" value="Unassembled WGS sequence"/>
</dbReference>
<sequence>MLNLITCTGTFDHKRRTHIDRLVVSAELTNDSGQEHLQKPVAPTHLEKSGQTLSWHSTPEAAVVGYNVYAIDTKTGTKKANRQSRFSREKKRYDQIKITRKIWCYRSQLRFRGIGAGFGTIKKAVHQDSFFIALSIMFLFLKNAE</sequence>
<accession>A0A829R2J1</accession>
<name>A0A829R2J1_LISGR</name>
<dbReference type="EMBL" id="AODG01000018">
    <property type="protein sequence ID" value="EUJ26210.1"/>
    <property type="molecule type" value="Genomic_DNA"/>
</dbReference>